<comment type="subcellular location">
    <subcellularLocation>
        <location evidence="1">Membrane</location>
        <topology evidence="1">Multi-pass membrane protein</topology>
    </subcellularLocation>
</comment>
<dbReference type="EMBL" id="KX264283">
    <property type="protein sequence ID" value="ANM86626.1"/>
    <property type="molecule type" value="Genomic_DNA"/>
</dbReference>
<keyword evidence="4 7" id="KW-0472">Membrane</keyword>
<feature type="transmembrane region" description="Helical" evidence="7">
    <location>
        <begin position="14"/>
        <end position="34"/>
    </location>
</feature>
<proteinExistence type="inferred from homology"/>
<keyword evidence="2 7" id="KW-0812">Transmembrane</keyword>
<dbReference type="AlphaFoldDB" id="A0A1Z1C4Q9"/>
<evidence type="ECO:0000256" key="5">
    <source>
        <dbReference type="ARBA" id="ARBA00038359"/>
    </source>
</evidence>
<name>A0A1Z1C4Q9_CLAUC</name>
<evidence type="ECO:0000256" key="2">
    <source>
        <dbReference type="ARBA" id="ARBA00022692"/>
    </source>
</evidence>
<feature type="transmembrane region" description="Helical" evidence="7">
    <location>
        <begin position="46"/>
        <end position="66"/>
    </location>
</feature>
<evidence type="ECO:0000256" key="6">
    <source>
        <dbReference type="SAM" id="MobiDB-lite"/>
    </source>
</evidence>
<evidence type="ECO:0000256" key="4">
    <source>
        <dbReference type="ARBA" id="ARBA00023136"/>
    </source>
</evidence>
<organism evidence="9">
    <name type="scientific">Cladonia uncialis subsp. uncialis</name>
    <dbReference type="NCBI Taxonomy" id="180999"/>
    <lineage>
        <taxon>Eukaryota</taxon>
        <taxon>Fungi</taxon>
        <taxon>Dikarya</taxon>
        <taxon>Ascomycota</taxon>
        <taxon>Pezizomycotina</taxon>
        <taxon>Lecanoromycetes</taxon>
        <taxon>OSLEUM clade</taxon>
        <taxon>Lecanoromycetidae</taxon>
        <taxon>Lecanorales</taxon>
        <taxon>Lecanorineae</taxon>
        <taxon>Cladoniaceae</taxon>
        <taxon>Cladonia</taxon>
    </lineage>
</organism>
<sequence length="402" mass="45461">MAEDLYATRTSKLIGANIVLILLSGIAVALRFWSRKISRVGFWYDDYTILLALLPAWMMPMLNLIAVHYDFGKHVAVARPDAVEKWFYILYIFENLYAPTIAIVKFSILLFYARIFTEHTAKMQQQIWFTRALYAMGAITATWWIVCQFIVIFECTPIHYFWTRTPVTGHCLNVQKFFDGQAVPNIITDVILLALPLPLIWRLQLPANQKIALSGVFMLGSFVTATSIYRLTLLVKLTQVDITWNYVDAAIWSAVEPNVAVISACLPMLRPLLKQLSEKFGTHNRTSESTGTIRAKANSTTRAWDAPWARSSTEPIVKDGGPFVRLPESASAEVPADTYHGRGETWEMWEGPRRSGDTKRTNLVQTGKPDRLNEAERGALPKGAIHVRHDIELRDSRDGKGS</sequence>
<dbReference type="GO" id="GO:0016020">
    <property type="term" value="C:membrane"/>
    <property type="evidence" value="ECO:0007669"/>
    <property type="project" value="UniProtKB-SubCell"/>
</dbReference>
<dbReference type="InterPro" id="IPR052337">
    <property type="entry name" value="SAT4-like"/>
</dbReference>
<feature type="compositionally biased region" description="Basic and acidic residues" evidence="6">
    <location>
        <begin position="368"/>
        <end position="379"/>
    </location>
</feature>
<evidence type="ECO:0000256" key="3">
    <source>
        <dbReference type="ARBA" id="ARBA00022989"/>
    </source>
</evidence>
<reference evidence="10" key="2">
    <citation type="submission" date="2017-12" db="EMBL/GenBank/DDBJ databases">
        <title>Genome Sequencing Reveals a Rich Biosynthetic Potential.</title>
        <authorList>
            <person name="Bertrand R.L."/>
            <person name="Abdel-Hameed M.E."/>
            <person name="Sorensen J.L."/>
        </authorList>
    </citation>
    <scope>NUCLEOTIDE SEQUENCE</scope>
</reference>
<feature type="compositionally biased region" description="Basic and acidic residues" evidence="6">
    <location>
        <begin position="387"/>
        <end position="402"/>
    </location>
</feature>
<feature type="transmembrane region" description="Helical" evidence="7">
    <location>
        <begin position="211"/>
        <end position="229"/>
    </location>
</feature>
<evidence type="ECO:0000256" key="7">
    <source>
        <dbReference type="SAM" id="Phobius"/>
    </source>
</evidence>
<feature type="transmembrane region" description="Helical" evidence="7">
    <location>
        <begin position="86"/>
        <end position="112"/>
    </location>
</feature>
<dbReference type="InterPro" id="IPR049326">
    <property type="entry name" value="Rhodopsin_dom_fungi"/>
</dbReference>
<dbReference type="EMBL" id="MG777475">
    <property type="protein sequence ID" value="AUW30818.1"/>
    <property type="molecule type" value="Genomic_DNA"/>
</dbReference>
<evidence type="ECO:0000313" key="9">
    <source>
        <dbReference type="EMBL" id="ANM86626.1"/>
    </source>
</evidence>
<comment type="similarity">
    <text evidence="5">Belongs to the SAT4 family.</text>
</comment>
<feature type="transmembrane region" description="Helical" evidence="7">
    <location>
        <begin position="133"/>
        <end position="162"/>
    </location>
</feature>
<protein>
    <recommendedName>
        <fullName evidence="8">Rhodopsin domain-containing protein</fullName>
    </recommendedName>
</protein>
<dbReference type="PANTHER" id="PTHR33048">
    <property type="entry name" value="PTH11-LIKE INTEGRAL MEMBRANE PROTEIN (AFU_ORTHOLOGUE AFUA_5G11245)"/>
    <property type="match status" value="1"/>
</dbReference>
<keyword evidence="3 7" id="KW-1133">Transmembrane helix</keyword>
<dbReference type="Pfam" id="PF20684">
    <property type="entry name" value="Fung_rhodopsin"/>
    <property type="match status" value="1"/>
</dbReference>
<evidence type="ECO:0000259" key="8">
    <source>
        <dbReference type="Pfam" id="PF20684"/>
    </source>
</evidence>
<evidence type="ECO:0000313" key="10">
    <source>
        <dbReference type="EMBL" id="AUW30818.1"/>
    </source>
</evidence>
<feature type="region of interest" description="Disordered" evidence="6">
    <location>
        <begin position="347"/>
        <end position="402"/>
    </location>
</feature>
<feature type="transmembrane region" description="Helical" evidence="7">
    <location>
        <begin position="182"/>
        <end position="199"/>
    </location>
</feature>
<accession>A0A1Z1C4Q9</accession>
<reference evidence="9" key="1">
    <citation type="submission" date="2016-05" db="EMBL/GenBank/DDBJ databases">
        <title>Lichen genome sequencing reveals its rich biosynthetic potential.</title>
        <authorList>
            <person name="Bertrand R.L."/>
            <person name="Abdel-Hameed M."/>
            <person name="Sorensen J.L."/>
        </authorList>
    </citation>
    <scope>NUCLEOTIDE SEQUENCE</scope>
</reference>
<evidence type="ECO:0000256" key="1">
    <source>
        <dbReference type="ARBA" id="ARBA00004141"/>
    </source>
</evidence>
<dbReference type="PANTHER" id="PTHR33048:SF47">
    <property type="entry name" value="INTEGRAL MEMBRANE PROTEIN-RELATED"/>
    <property type="match status" value="1"/>
</dbReference>
<feature type="domain" description="Rhodopsin" evidence="8">
    <location>
        <begin position="30"/>
        <end position="274"/>
    </location>
</feature>
<feature type="compositionally biased region" description="Basic and acidic residues" evidence="6">
    <location>
        <begin position="347"/>
        <end position="360"/>
    </location>
</feature>